<feature type="signal peptide" evidence="4">
    <location>
        <begin position="1"/>
        <end position="33"/>
    </location>
</feature>
<name>A0A7J5BR12_9MICO</name>
<feature type="domain" description="Glycoside hydrolase family 3 N-terminal" evidence="5">
    <location>
        <begin position="68"/>
        <end position="380"/>
    </location>
</feature>
<protein>
    <submittedName>
        <fullName evidence="6">Glycoside hydrolase family 3 protein</fullName>
    </submittedName>
</protein>
<evidence type="ECO:0000256" key="1">
    <source>
        <dbReference type="ARBA" id="ARBA00005336"/>
    </source>
</evidence>
<dbReference type="GO" id="GO:0005975">
    <property type="term" value="P:carbohydrate metabolic process"/>
    <property type="evidence" value="ECO:0007669"/>
    <property type="project" value="InterPro"/>
</dbReference>
<comment type="caution">
    <text evidence="6">The sequence shown here is derived from an EMBL/GenBank/DDBJ whole genome shotgun (WGS) entry which is preliminary data.</text>
</comment>
<proteinExistence type="inferred from homology"/>
<dbReference type="Pfam" id="PF00933">
    <property type="entry name" value="Glyco_hydro_3"/>
    <property type="match status" value="1"/>
</dbReference>
<dbReference type="GO" id="GO:0009254">
    <property type="term" value="P:peptidoglycan turnover"/>
    <property type="evidence" value="ECO:0007669"/>
    <property type="project" value="TreeGrafter"/>
</dbReference>
<dbReference type="Gene3D" id="3.20.20.300">
    <property type="entry name" value="Glycoside hydrolase, family 3, N-terminal domain"/>
    <property type="match status" value="1"/>
</dbReference>
<dbReference type="EMBL" id="WBJZ01000020">
    <property type="protein sequence ID" value="KAB1654040.1"/>
    <property type="molecule type" value="Genomic_DNA"/>
</dbReference>
<evidence type="ECO:0000256" key="3">
    <source>
        <dbReference type="ARBA" id="ARBA00023295"/>
    </source>
</evidence>
<evidence type="ECO:0000256" key="2">
    <source>
        <dbReference type="ARBA" id="ARBA00022801"/>
    </source>
</evidence>
<dbReference type="AlphaFoldDB" id="A0A7J5BR12"/>
<evidence type="ECO:0000313" key="6">
    <source>
        <dbReference type="EMBL" id="KAB1654040.1"/>
    </source>
</evidence>
<feature type="chain" id="PRO_5029523955" evidence="4">
    <location>
        <begin position="34"/>
        <end position="391"/>
    </location>
</feature>
<keyword evidence="7" id="KW-1185">Reference proteome</keyword>
<dbReference type="PANTHER" id="PTHR30480">
    <property type="entry name" value="BETA-HEXOSAMINIDASE-RELATED"/>
    <property type="match status" value="1"/>
</dbReference>
<dbReference type="InterPro" id="IPR001764">
    <property type="entry name" value="Glyco_hydro_3_N"/>
</dbReference>
<evidence type="ECO:0000256" key="4">
    <source>
        <dbReference type="SAM" id="SignalP"/>
    </source>
</evidence>
<dbReference type="GO" id="GO:0004553">
    <property type="term" value="F:hydrolase activity, hydrolyzing O-glycosyl compounds"/>
    <property type="evidence" value="ECO:0007669"/>
    <property type="project" value="InterPro"/>
</dbReference>
<dbReference type="InterPro" id="IPR017853">
    <property type="entry name" value="GH"/>
</dbReference>
<keyword evidence="4" id="KW-0732">Signal</keyword>
<comment type="similarity">
    <text evidence="1">Belongs to the glycosyl hydrolase 3 family.</text>
</comment>
<organism evidence="6 7">
    <name type="scientific">Pseudoclavibacter chungangensis</name>
    <dbReference type="NCBI Taxonomy" id="587635"/>
    <lineage>
        <taxon>Bacteria</taxon>
        <taxon>Bacillati</taxon>
        <taxon>Actinomycetota</taxon>
        <taxon>Actinomycetes</taxon>
        <taxon>Micrococcales</taxon>
        <taxon>Microbacteriaceae</taxon>
        <taxon>Pseudoclavibacter</taxon>
    </lineage>
</organism>
<dbReference type="OrthoDB" id="9805821at2"/>
<keyword evidence="2 6" id="KW-0378">Hydrolase</keyword>
<gene>
    <name evidence="6" type="ORF">F8O01_14070</name>
</gene>
<evidence type="ECO:0000259" key="5">
    <source>
        <dbReference type="Pfam" id="PF00933"/>
    </source>
</evidence>
<dbReference type="RefSeq" id="WP_158041590.1">
    <property type="nucleotide sequence ID" value="NZ_JACCFV010000001.1"/>
</dbReference>
<dbReference type="Proteomes" id="UP000467240">
    <property type="component" value="Unassembled WGS sequence"/>
</dbReference>
<dbReference type="InterPro" id="IPR036962">
    <property type="entry name" value="Glyco_hydro_3_N_sf"/>
</dbReference>
<keyword evidence="3" id="KW-0326">Glycosidase</keyword>
<dbReference type="InterPro" id="IPR050226">
    <property type="entry name" value="NagZ_Beta-hexosaminidase"/>
</dbReference>
<dbReference type="PANTHER" id="PTHR30480:SF14">
    <property type="entry name" value="HYDROLASE, PUTATIVE (AFU_ORTHOLOGUE AFUA_4G13770)-RELATED"/>
    <property type="match status" value="1"/>
</dbReference>
<dbReference type="SUPFAM" id="SSF51445">
    <property type="entry name" value="(Trans)glycosidases"/>
    <property type="match status" value="1"/>
</dbReference>
<sequence length="391" mass="40531">MFAASRDPHGRRRRRLVASVLVGAFLLALPACTAQTPPSGGIASPEARPTPDALEVAREAVAAMSVRDRIASLLVFHLPGTDPQALGAFVDEVRPGGLIFMGDNIGDSPDAVAALAGAVQDPSLPLLLAVDQEGGDVNRLPGDSWPAGEQLHGLDGTVVGNAFAARADLVVRCGLNTNFGIVADVTADPASFIFSRSLGTTPDESSAHVTAAVEAESAASVLSTLKHFPGHGAAPGDSHSSVPHTDMSLDTWRTTDALPFAAGVDAGAPMVMFGHLVYSSVDDVPATMSTRWHEILRDDLGFDGIMISDDMVMLENSGDPAYANRLDNAIRTLDAGMTMLLYVADGQQPVDPGELIDGLEAAVSDGRIAPETIDAAATIVMAQRLALAADA</sequence>
<evidence type="ECO:0000313" key="7">
    <source>
        <dbReference type="Proteomes" id="UP000467240"/>
    </source>
</evidence>
<accession>A0A7J5BR12</accession>
<reference evidence="6 7" key="1">
    <citation type="submission" date="2019-09" db="EMBL/GenBank/DDBJ databases">
        <title>Phylogeny of genus Pseudoclavibacter and closely related genus.</title>
        <authorList>
            <person name="Li Y."/>
        </authorList>
    </citation>
    <scope>NUCLEOTIDE SEQUENCE [LARGE SCALE GENOMIC DNA]</scope>
    <source>
        <strain evidence="6 7">DSM 23821</strain>
    </source>
</reference>